<dbReference type="GO" id="GO:0004803">
    <property type="term" value="F:transposase activity"/>
    <property type="evidence" value="ECO:0007669"/>
    <property type="project" value="InterPro"/>
</dbReference>
<proteinExistence type="predicted"/>
<evidence type="ECO:0000259" key="2">
    <source>
        <dbReference type="Pfam" id="PF02371"/>
    </source>
</evidence>
<dbReference type="Pfam" id="PF01548">
    <property type="entry name" value="DEDD_Tnp_IS110"/>
    <property type="match status" value="1"/>
</dbReference>
<keyword evidence="4" id="KW-1185">Reference proteome</keyword>
<feature type="domain" description="Transposase IS116/IS110/IS902 C-terminal" evidence="2">
    <location>
        <begin position="286"/>
        <end position="350"/>
    </location>
</feature>
<dbReference type="GO" id="GO:0003677">
    <property type="term" value="F:DNA binding"/>
    <property type="evidence" value="ECO:0007669"/>
    <property type="project" value="InterPro"/>
</dbReference>
<dbReference type="EMBL" id="ABVL01000014">
    <property type="protein sequence ID" value="EDY18092.1"/>
    <property type="molecule type" value="Genomic_DNA"/>
</dbReference>
<reference evidence="3 4" key="1">
    <citation type="journal article" date="2011" name="J. Bacteriol.">
        <title>Genome sequence of Chthoniobacter flavus Ellin428, an aerobic heterotrophic soil bacterium.</title>
        <authorList>
            <person name="Kant R."/>
            <person name="van Passel M.W."/>
            <person name="Palva A."/>
            <person name="Lucas S."/>
            <person name="Lapidus A."/>
            <person name="Glavina Del Rio T."/>
            <person name="Dalin E."/>
            <person name="Tice H."/>
            <person name="Bruce D."/>
            <person name="Goodwin L."/>
            <person name="Pitluck S."/>
            <person name="Larimer F.W."/>
            <person name="Land M.L."/>
            <person name="Hauser L."/>
            <person name="Sangwan P."/>
            <person name="de Vos W.M."/>
            <person name="Janssen P.H."/>
            <person name="Smidt H."/>
        </authorList>
    </citation>
    <scope>NUCLEOTIDE SEQUENCE [LARGE SCALE GENOMIC DNA]</scope>
    <source>
        <strain evidence="3 4">Ellin428</strain>
    </source>
</reference>
<protein>
    <submittedName>
        <fullName evidence="3">Uncharacterized protein</fullName>
    </submittedName>
</protein>
<dbReference type="Proteomes" id="UP000005824">
    <property type="component" value="Unassembled WGS sequence"/>
</dbReference>
<comment type="caution">
    <text evidence="3">The sequence shown here is derived from an EMBL/GenBank/DDBJ whole genome shotgun (WGS) entry which is preliminary data.</text>
</comment>
<dbReference type="PANTHER" id="PTHR33055:SF13">
    <property type="entry name" value="TRANSPOSASE"/>
    <property type="match status" value="1"/>
</dbReference>
<accession>B4D5N9</accession>
<dbReference type="InterPro" id="IPR002525">
    <property type="entry name" value="Transp_IS110-like_N"/>
</dbReference>
<dbReference type="GO" id="GO:0006313">
    <property type="term" value="P:DNA transposition"/>
    <property type="evidence" value="ECO:0007669"/>
    <property type="project" value="InterPro"/>
</dbReference>
<dbReference type="STRING" id="497964.CfE428DRAFT_4228"/>
<dbReference type="RefSeq" id="WP_006981552.1">
    <property type="nucleotide sequence ID" value="NZ_ABVL01000014.1"/>
</dbReference>
<dbReference type="Pfam" id="PF02371">
    <property type="entry name" value="Transposase_20"/>
    <property type="match status" value="1"/>
</dbReference>
<dbReference type="AlphaFoldDB" id="B4D5N9"/>
<organism evidence="3 4">
    <name type="scientific">Chthoniobacter flavus Ellin428</name>
    <dbReference type="NCBI Taxonomy" id="497964"/>
    <lineage>
        <taxon>Bacteria</taxon>
        <taxon>Pseudomonadati</taxon>
        <taxon>Verrucomicrobiota</taxon>
        <taxon>Spartobacteria</taxon>
        <taxon>Chthoniobacterales</taxon>
        <taxon>Chthoniobacteraceae</taxon>
        <taxon>Chthoniobacter</taxon>
    </lineage>
</organism>
<dbReference type="NCBIfam" id="NF033542">
    <property type="entry name" value="transpos_IS110"/>
    <property type="match status" value="1"/>
</dbReference>
<dbReference type="InParanoid" id="B4D5N9"/>
<evidence type="ECO:0000313" key="3">
    <source>
        <dbReference type="EMBL" id="EDY18092.1"/>
    </source>
</evidence>
<name>B4D5N9_9BACT</name>
<dbReference type="eggNOG" id="COG3547">
    <property type="taxonomic scope" value="Bacteria"/>
</dbReference>
<sequence>MIQRILAGYGAIDIGQEKIFIACSGEEAVRSFGTFSAELELAADHLVQRGIRRVAMEATGVYWIPLHDLLEKKGIEVTVFNGAHARNMPGRKSDVQDCQWHAMLHSHGLLVSCFIPSEEIRQLRCYYRLREDHLSIATEHIQHMQRALDLMNVRLHVVLSQLHGVSGLRVIKAILAGERDPVALSALCDCQILKRKRAEVIQSLQGHWQEHHLFALGQALESYEFCLRQMVACDRQIEALLQRITKDQPPQTPAPGQKVKVVRHNAPQIEGLHRFLITMTGGCDATQLPGISPLGFMKLIAEIGTDLRKWQTAKHFTSWLGLSPGSSQSGKRRKRLARKKTVAGQIFREAVLSLAKSKHLALGAAYRRYQGEKGQSRRHGRHCPQAGRPLLQPLHQGLELCGRRRPPLRRKIPSANTPLLGKDRKSLRLPPRSGTCFPLRFFGSEAGAGGRWKLTADAGVFSTLRYKKEWPEPASISKLRAIRKRREDLHRMVAVPVIRRRVFGD</sequence>
<evidence type="ECO:0000259" key="1">
    <source>
        <dbReference type="Pfam" id="PF01548"/>
    </source>
</evidence>
<evidence type="ECO:0000313" key="4">
    <source>
        <dbReference type="Proteomes" id="UP000005824"/>
    </source>
</evidence>
<dbReference type="InterPro" id="IPR047650">
    <property type="entry name" value="Transpos_IS110"/>
</dbReference>
<dbReference type="PANTHER" id="PTHR33055">
    <property type="entry name" value="TRANSPOSASE FOR INSERTION SEQUENCE ELEMENT IS1111A"/>
    <property type="match status" value="1"/>
</dbReference>
<feature type="domain" description="Transposase IS110-like N-terminal" evidence="1">
    <location>
        <begin position="12"/>
        <end position="151"/>
    </location>
</feature>
<dbReference type="InterPro" id="IPR003346">
    <property type="entry name" value="Transposase_20"/>
</dbReference>
<gene>
    <name evidence="3" type="ORF">CfE428DRAFT_4228</name>
</gene>